<dbReference type="Proteomes" id="UP000193411">
    <property type="component" value="Unassembled WGS sequence"/>
</dbReference>
<accession>A0A1Y2HID2</accession>
<keyword evidence="2" id="KW-1185">Reference proteome</keyword>
<comment type="caution">
    <text evidence="1">The sequence shown here is derived from an EMBL/GenBank/DDBJ whole genome shotgun (WGS) entry which is preliminary data.</text>
</comment>
<dbReference type="AlphaFoldDB" id="A0A1Y2HID2"/>
<organism evidence="1 2">
    <name type="scientific">Catenaria anguillulae PL171</name>
    <dbReference type="NCBI Taxonomy" id="765915"/>
    <lineage>
        <taxon>Eukaryota</taxon>
        <taxon>Fungi</taxon>
        <taxon>Fungi incertae sedis</taxon>
        <taxon>Blastocladiomycota</taxon>
        <taxon>Blastocladiomycetes</taxon>
        <taxon>Blastocladiales</taxon>
        <taxon>Catenariaceae</taxon>
        <taxon>Catenaria</taxon>
    </lineage>
</organism>
<protein>
    <submittedName>
        <fullName evidence="1">Uncharacterized protein</fullName>
    </submittedName>
</protein>
<dbReference type="EMBL" id="MCFL01000029">
    <property type="protein sequence ID" value="ORZ34350.1"/>
    <property type="molecule type" value="Genomic_DNA"/>
</dbReference>
<gene>
    <name evidence="1" type="ORF">BCR44DRAFT_1436514</name>
</gene>
<reference evidence="1 2" key="1">
    <citation type="submission" date="2016-07" db="EMBL/GenBank/DDBJ databases">
        <title>Pervasive Adenine N6-methylation of Active Genes in Fungi.</title>
        <authorList>
            <consortium name="DOE Joint Genome Institute"/>
            <person name="Mondo S.J."/>
            <person name="Dannebaum R.O."/>
            <person name="Kuo R.C."/>
            <person name="Labutti K."/>
            <person name="Haridas S."/>
            <person name="Kuo A."/>
            <person name="Salamov A."/>
            <person name="Ahrendt S.R."/>
            <person name="Lipzen A."/>
            <person name="Sullivan W."/>
            <person name="Andreopoulos W.B."/>
            <person name="Clum A."/>
            <person name="Lindquist E."/>
            <person name="Daum C."/>
            <person name="Ramamoorthy G.K."/>
            <person name="Gryganskyi A."/>
            <person name="Culley D."/>
            <person name="Magnuson J.K."/>
            <person name="James T.Y."/>
            <person name="O'Malley M.A."/>
            <person name="Stajich J.E."/>
            <person name="Spatafora J.W."/>
            <person name="Visel A."/>
            <person name="Grigoriev I.V."/>
        </authorList>
    </citation>
    <scope>NUCLEOTIDE SEQUENCE [LARGE SCALE GENOMIC DNA]</scope>
    <source>
        <strain evidence="1 2">PL171</strain>
    </source>
</reference>
<evidence type="ECO:0000313" key="1">
    <source>
        <dbReference type="EMBL" id="ORZ34350.1"/>
    </source>
</evidence>
<evidence type="ECO:0000313" key="2">
    <source>
        <dbReference type="Proteomes" id="UP000193411"/>
    </source>
</evidence>
<proteinExistence type="predicted"/>
<name>A0A1Y2HID2_9FUNG</name>
<sequence length="146" mass="16354">MCSKMDNRSHTKRSRDGRTRTCRPLINEILISVVFYHCLIDRFLMVDFFQASSGANSCARVVAAVGWGGDNARGTGGSAGGTAAHVPPCNSCWRFKRRVCLCHFLLDIACRSTKTLFKLLGHVHNRLFEHLVNPFERIGCAFHPRC</sequence>